<keyword evidence="5" id="KW-0472">Membrane</keyword>
<dbReference type="AlphaFoldDB" id="A0A1H3XV17"/>
<keyword evidence="9" id="KW-1185">Reference proteome</keyword>
<keyword evidence="3" id="KW-0731">Sigma factor</keyword>
<name>A0A1H3XV17_9BACT</name>
<dbReference type="Proteomes" id="UP000199041">
    <property type="component" value="Unassembled WGS sequence"/>
</dbReference>
<dbReference type="InterPro" id="IPR013324">
    <property type="entry name" value="RNA_pol_sigma_r3/r4-like"/>
</dbReference>
<evidence type="ECO:0000259" key="6">
    <source>
        <dbReference type="Pfam" id="PF04542"/>
    </source>
</evidence>
<dbReference type="PANTHER" id="PTHR43133:SF46">
    <property type="entry name" value="RNA POLYMERASE SIGMA-70 FACTOR ECF SUBFAMILY"/>
    <property type="match status" value="1"/>
</dbReference>
<dbReference type="STRING" id="551991.SAMN05192529_106100"/>
<evidence type="ECO:0000256" key="5">
    <source>
        <dbReference type="SAM" id="Phobius"/>
    </source>
</evidence>
<keyword evidence="4" id="KW-0804">Transcription</keyword>
<accession>A0A1H3XV17</accession>
<dbReference type="Pfam" id="PF08281">
    <property type="entry name" value="Sigma70_r4_2"/>
    <property type="match status" value="1"/>
</dbReference>
<protein>
    <submittedName>
        <fullName evidence="8">RNA polymerase sigma factor, sigma-70 family</fullName>
    </submittedName>
</protein>
<evidence type="ECO:0000259" key="7">
    <source>
        <dbReference type="Pfam" id="PF08281"/>
    </source>
</evidence>
<dbReference type="SUPFAM" id="SSF88659">
    <property type="entry name" value="Sigma3 and sigma4 domains of RNA polymerase sigma factors"/>
    <property type="match status" value="1"/>
</dbReference>
<feature type="transmembrane region" description="Helical" evidence="5">
    <location>
        <begin position="180"/>
        <end position="197"/>
    </location>
</feature>
<proteinExistence type="inferred from homology"/>
<dbReference type="PANTHER" id="PTHR43133">
    <property type="entry name" value="RNA POLYMERASE ECF-TYPE SIGMA FACTO"/>
    <property type="match status" value="1"/>
</dbReference>
<reference evidence="8 9" key="1">
    <citation type="submission" date="2016-10" db="EMBL/GenBank/DDBJ databases">
        <authorList>
            <person name="de Groot N.N."/>
        </authorList>
    </citation>
    <scope>NUCLEOTIDE SEQUENCE [LARGE SCALE GENOMIC DNA]</scope>
    <source>
        <strain evidence="8 9">Vu-144</strain>
    </source>
</reference>
<gene>
    <name evidence="8" type="ORF">SAMN05192529_106100</name>
</gene>
<dbReference type="InterPro" id="IPR039425">
    <property type="entry name" value="RNA_pol_sigma-70-like"/>
</dbReference>
<dbReference type="InterPro" id="IPR013325">
    <property type="entry name" value="RNA_pol_sigma_r2"/>
</dbReference>
<keyword evidence="5" id="KW-1133">Transmembrane helix</keyword>
<dbReference type="EMBL" id="FNQY01000006">
    <property type="protein sequence ID" value="SEA02464.1"/>
    <property type="molecule type" value="Genomic_DNA"/>
</dbReference>
<dbReference type="Gene3D" id="1.10.10.10">
    <property type="entry name" value="Winged helix-like DNA-binding domain superfamily/Winged helix DNA-binding domain"/>
    <property type="match status" value="1"/>
</dbReference>
<feature type="domain" description="RNA polymerase sigma-70 region 2" evidence="6">
    <location>
        <begin position="23"/>
        <end position="87"/>
    </location>
</feature>
<organism evidence="8 9">
    <name type="scientific">Arachidicoccus rhizosphaerae</name>
    <dbReference type="NCBI Taxonomy" id="551991"/>
    <lineage>
        <taxon>Bacteria</taxon>
        <taxon>Pseudomonadati</taxon>
        <taxon>Bacteroidota</taxon>
        <taxon>Chitinophagia</taxon>
        <taxon>Chitinophagales</taxon>
        <taxon>Chitinophagaceae</taxon>
        <taxon>Arachidicoccus</taxon>
    </lineage>
</organism>
<comment type="similarity">
    <text evidence="1">Belongs to the sigma-70 factor family. ECF subfamily.</text>
</comment>
<feature type="domain" description="RNA polymerase sigma factor 70 region 4 type 2" evidence="7">
    <location>
        <begin position="121"/>
        <end position="168"/>
    </location>
</feature>
<dbReference type="NCBIfam" id="TIGR02937">
    <property type="entry name" value="sigma70-ECF"/>
    <property type="match status" value="1"/>
</dbReference>
<keyword evidence="5" id="KW-0812">Transmembrane</keyword>
<evidence type="ECO:0000256" key="3">
    <source>
        <dbReference type="ARBA" id="ARBA00023082"/>
    </source>
</evidence>
<dbReference type="RefSeq" id="WP_091395656.1">
    <property type="nucleotide sequence ID" value="NZ_FNQY01000006.1"/>
</dbReference>
<evidence type="ECO:0000256" key="2">
    <source>
        <dbReference type="ARBA" id="ARBA00023015"/>
    </source>
</evidence>
<dbReference type="InterPro" id="IPR013249">
    <property type="entry name" value="RNA_pol_sigma70_r4_t2"/>
</dbReference>
<evidence type="ECO:0000256" key="4">
    <source>
        <dbReference type="ARBA" id="ARBA00023163"/>
    </source>
</evidence>
<dbReference type="InterPro" id="IPR036388">
    <property type="entry name" value="WH-like_DNA-bd_sf"/>
</dbReference>
<evidence type="ECO:0000313" key="9">
    <source>
        <dbReference type="Proteomes" id="UP000199041"/>
    </source>
</evidence>
<dbReference type="GO" id="GO:0006352">
    <property type="term" value="P:DNA-templated transcription initiation"/>
    <property type="evidence" value="ECO:0007669"/>
    <property type="project" value="InterPro"/>
</dbReference>
<dbReference type="Gene3D" id="1.10.1740.10">
    <property type="match status" value="1"/>
</dbReference>
<dbReference type="GO" id="GO:0003677">
    <property type="term" value="F:DNA binding"/>
    <property type="evidence" value="ECO:0007669"/>
    <property type="project" value="InterPro"/>
</dbReference>
<evidence type="ECO:0000256" key="1">
    <source>
        <dbReference type="ARBA" id="ARBA00010641"/>
    </source>
</evidence>
<evidence type="ECO:0000313" key="8">
    <source>
        <dbReference type="EMBL" id="SEA02464.1"/>
    </source>
</evidence>
<keyword evidence="2" id="KW-0805">Transcription regulation</keyword>
<dbReference type="Pfam" id="PF04542">
    <property type="entry name" value="Sigma70_r2"/>
    <property type="match status" value="1"/>
</dbReference>
<dbReference type="InterPro" id="IPR007627">
    <property type="entry name" value="RNA_pol_sigma70_r2"/>
</dbReference>
<dbReference type="SUPFAM" id="SSF88946">
    <property type="entry name" value="Sigma2 domain of RNA polymerase sigma factors"/>
    <property type="match status" value="1"/>
</dbReference>
<dbReference type="InterPro" id="IPR014284">
    <property type="entry name" value="RNA_pol_sigma-70_dom"/>
</dbReference>
<dbReference type="OrthoDB" id="655312at2"/>
<sequence>MTEEIQLVEQLVRGSGSAFKKIYDIYSPLIYNNIRKIVHPISEAEDLLQEVFTCLWQQRETIDPEQPISNWLFVVSYNKSVSYLKRKLRQRIDYTPQIDGALFIEEEPLDEELYIEKEIFLQKAIERLPAHKRKVIQLYYFEHKDCDTIAIELNLTVSSVRFYLKQAKGILRDAVYSNRMFSGTGIGVGITILFLLLNC</sequence>
<dbReference type="GO" id="GO:0016987">
    <property type="term" value="F:sigma factor activity"/>
    <property type="evidence" value="ECO:0007669"/>
    <property type="project" value="UniProtKB-KW"/>
</dbReference>